<evidence type="ECO:0000256" key="6">
    <source>
        <dbReference type="ARBA" id="ARBA00022908"/>
    </source>
</evidence>
<protein>
    <recommendedName>
        <fullName evidence="10">Integrase catalytic domain-containing protein</fullName>
    </recommendedName>
</protein>
<keyword evidence="8" id="KW-0239">DNA-directed DNA polymerase</keyword>
<dbReference type="GO" id="GO:0004519">
    <property type="term" value="F:endonuclease activity"/>
    <property type="evidence" value="ECO:0007669"/>
    <property type="project" value="UniProtKB-KW"/>
</dbReference>
<evidence type="ECO:0000256" key="8">
    <source>
        <dbReference type="ARBA" id="ARBA00022932"/>
    </source>
</evidence>
<keyword evidence="3" id="KW-0255">Endonuclease</keyword>
<evidence type="ECO:0000256" key="4">
    <source>
        <dbReference type="ARBA" id="ARBA00022801"/>
    </source>
</evidence>
<dbReference type="AlphaFoldDB" id="A0A1X7UTK1"/>
<keyword evidence="5" id="KW-0460">Magnesium</keyword>
<dbReference type="InterPro" id="IPR036397">
    <property type="entry name" value="RNaseH_sf"/>
</dbReference>
<dbReference type="InterPro" id="IPR012337">
    <property type="entry name" value="RNaseH-like_sf"/>
</dbReference>
<keyword evidence="9" id="KW-0233">DNA recombination</keyword>
<evidence type="ECO:0000256" key="5">
    <source>
        <dbReference type="ARBA" id="ARBA00022842"/>
    </source>
</evidence>
<evidence type="ECO:0000259" key="10">
    <source>
        <dbReference type="PROSITE" id="PS50994"/>
    </source>
</evidence>
<dbReference type="GO" id="GO:0046872">
    <property type="term" value="F:metal ion binding"/>
    <property type="evidence" value="ECO:0007669"/>
    <property type="project" value="UniProtKB-KW"/>
</dbReference>
<accession>A0A1X7UTK1</accession>
<dbReference type="Gene3D" id="3.30.420.10">
    <property type="entry name" value="Ribonuclease H-like superfamily/Ribonuclease H"/>
    <property type="match status" value="1"/>
</dbReference>
<evidence type="ECO:0000256" key="1">
    <source>
        <dbReference type="ARBA" id="ARBA00022722"/>
    </source>
</evidence>
<dbReference type="InterPro" id="IPR001584">
    <property type="entry name" value="Integrase_cat-core"/>
</dbReference>
<dbReference type="PROSITE" id="PS50994">
    <property type="entry name" value="INTEGRASE"/>
    <property type="match status" value="1"/>
</dbReference>
<keyword evidence="8" id="KW-0548">Nucleotidyltransferase</keyword>
<dbReference type="PANTHER" id="PTHR42648">
    <property type="entry name" value="TRANSPOSASE, PUTATIVE-RELATED"/>
    <property type="match status" value="1"/>
</dbReference>
<feature type="domain" description="Integrase catalytic" evidence="10">
    <location>
        <begin position="1"/>
        <end position="125"/>
    </location>
</feature>
<dbReference type="GO" id="GO:0003887">
    <property type="term" value="F:DNA-directed DNA polymerase activity"/>
    <property type="evidence" value="ECO:0007669"/>
    <property type="project" value="UniProtKB-KW"/>
</dbReference>
<evidence type="ECO:0000256" key="9">
    <source>
        <dbReference type="ARBA" id="ARBA00023172"/>
    </source>
</evidence>
<dbReference type="InParanoid" id="A0A1X7UTK1"/>
<evidence type="ECO:0000256" key="3">
    <source>
        <dbReference type="ARBA" id="ARBA00022759"/>
    </source>
</evidence>
<proteinExistence type="predicted"/>
<dbReference type="STRING" id="400682.A0A1X7UTK1"/>
<keyword evidence="2" id="KW-0479">Metal-binding</keyword>
<dbReference type="PANTHER" id="PTHR42648:SF11">
    <property type="entry name" value="TRANSPOSON TY4-P GAG-POL POLYPROTEIN"/>
    <property type="match status" value="1"/>
</dbReference>
<dbReference type="GO" id="GO:0003964">
    <property type="term" value="F:RNA-directed DNA polymerase activity"/>
    <property type="evidence" value="ECO:0007669"/>
    <property type="project" value="UniProtKB-KW"/>
</dbReference>
<keyword evidence="6" id="KW-0229">DNA integration</keyword>
<name>A0A1X7UTK1_AMPQE</name>
<evidence type="ECO:0000256" key="7">
    <source>
        <dbReference type="ARBA" id="ARBA00022918"/>
    </source>
</evidence>
<dbReference type="GO" id="GO:0016787">
    <property type="term" value="F:hydrolase activity"/>
    <property type="evidence" value="ECO:0007669"/>
    <property type="project" value="UniProtKB-KW"/>
</dbReference>
<dbReference type="GO" id="GO:0015074">
    <property type="term" value="P:DNA integration"/>
    <property type="evidence" value="ECO:0007669"/>
    <property type="project" value="UniProtKB-KW"/>
</dbReference>
<dbReference type="OMA" id="RTMISCA"/>
<evidence type="ECO:0000256" key="2">
    <source>
        <dbReference type="ARBA" id="ARBA00022723"/>
    </source>
</evidence>
<dbReference type="GO" id="GO:0006310">
    <property type="term" value="P:DNA recombination"/>
    <property type="evidence" value="ECO:0007669"/>
    <property type="project" value="UniProtKB-KW"/>
</dbReference>
<dbReference type="SUPFAM" id="SSF53098">
    <property type="entry name" value="Ribonuclease H-like"/>
    <property type="match status" value="1"/>
</dbReference>
<reference evidence="11" key="1">
    <citation type="submission" date="2017-05" db="UniProtKB">
        <authorList>
            <consortium name="EnsemblMetazoa"/>
        </authorList>
    </citation>
    <scope>IDENTIFICATION</scope>
</reference>
<evidence type="ECO:0000313" key="11">
    <source>
        <dbReference type="EnsemblMetazoa" id="Aqu2.1.30996_001"/>
    </source>
</evidence>
<keyword evidence="4" id="KW-0378">Hydrolase</keyword>
<dbReference type="GO" id="GO:0003676">
    <property type="term" value="F:nucleic acid binding"/>
    <property type="evidence" value="ECO:0007669"/>
    <property type="project" value="InterPro"/>
</dbReference>
<organism evidence="11">
    <name type="scientific">Amphimedon queenslandica</name>
    <name type="common">Sponge</name>
    <dbReference type="NCBI Taxonomy" id="400682"/>
    <lineage>
        <taxon>Eukaryota</taxon>
        <taxon>Metazoa</taxon>
        <taxon>Porifera</taxon>
        <taxon>Demospongiae</taxon>
        <taxon>Heteroscleromorpha</taxon>
        <taxon>Haplosclerida</taxon>
        <taxon>Niphatidae</taxon>
        <taxon>Amphimedon</taxon>
    </lineage>
</organism>
<sequence>MRNKLEVPDKFKEFEAIACNQTGLKISTLHSDNGGEYLSNDFEEYLKGKGIRHKCTIPYSIAQNGMAERMNRTTVESARTMISCAGLLQSYWREAVVTAAFIRNRIPTITYKEKVLPYERWFGRKPDLSPLKIFAGLCGLCPLPTLPSAHCRLQEKQIG</sequence>
<keyword evidence="8" id="KW-0808">Transferase</keyword>
<dbReference type="EnsemblMetazoa" id="Aqu2.1.30996_001">
    <property type="protein sequence ID" value="Aqu2.1.30996_001"/>
    <property type="gene ID" value="Aqu2.1.30996"/>
</dbReference>
<keyword evidence="7" id="KW-0695">RNA-directed DNA polymerase</keyword>
<dbReference type="InterPro" id="IPR039537">
    <property type="entry name" value="Retrotran_Ty1/copia-like"/>
</dbReference>
<dbReference type="eggNOG" id="KOG0017">
    <property type="taxonomic scope" value="Eukaryota"/>
</dbReference>
<keyword evidence="1" id="KW-0540">Nuclease</keyword>